<accession>A0AAE5H470</accession>
<name>A0AAE5H470_CLOBE</name>
<dbReference type="Proteomes" id="UP000822184">
    <property type="component" value="Unassembled WGS sequence"/>
</dbReference>
<evidence type="ECO:0000313" key="2">
    <source>
        <dbReference type="Proteomes" id="UP000822184"/>
    </source>
</evidence>
<sequence>MRLYFNIKQAGSRKNFITKEEVVLECVPSTLRELIKYTVTSNVREFNENIKKERLVDYLTNREIEDKAEIGKVSFGSMYNDSKQDLGKALESAYLAYEDGIYKVFVGDKEAGKLDEEIELKGDDTLTFIRFTMLSGRLW</sequence>
<organism evidence="1 2">
    <name type="scientific">Clostridium beijerinckii</name>
    <name type="common">Clostridium MP</name>
    <dbReference type="NCBI Taxonomy" id="1520"/>
    <lineage>
        <taxon>Bacteria</taxon>
        <taxon>Bacillati</taxon>
        <taxon>Bacillota</taxon>
        <taxon>Clostridia</taxon>
        <taxon>Eubacteriales</taxon>
        <taxon>Clostridiaceae</taxon>
        <taxon>Clostridium</taxon>
    </lineage>
</organism>
<gene>
    <name evidence="1" type="ORF">BCD95_002889</name>
</gene>
<comment type="caution">
    <text evidence="1">The sequence shown here is derived from an EMBL/GenBank/DDBJ whole genome shotgun (WGS) entry which is preliminary data.</text>
</comment>
<dbReference type="EMBL" id="JABTDW010000001">
    <property type="protein sequence ID" value="NSB14630.1"/>
    <property type="molecule type" value="Genomic_DNA"/>
</dbReference>
<dbReference type="RefSeq" id="WP_077853936.1">
    <property type="nucleotide sequence ID" value="NZ_JABTDW010000001.1"/>
</dbReference>
<reference evidence="1" key="1">
    <citation type="submission" date="2020-06" db="EMBL/GenBank/DDBJ databases">
        <title>Genomic insights into acetone-butanol-ethanol (ABE) fermentation by sequencing solventogenic clostridia strains.</title>
        <authorList>
            <person name="Brown S."/>
        </authorList>
    </citation>
    <scope>NUCLEOTIDE SEQUENCE</scope>
    <source>
        <strain evidence="1">DJ123</strain>
    </source>
</reference>
<proteinExistence type="predicted"/>
<evidence type="ECO:0000313" key="1">
    <source>
        <dbReference type="EMBL" id="NSB14630.1"/>
    </source>
</evidence>
<dbReference type="AlphaFoldDB" id="A0AAE5H470"/>
<protein>
    <submittedName>
        <fullName evidence="1">Transcriptional regulator with AAA-type ATPase domain</fullName>
    </submittedName>
</protein>